<feature type="transmembrane region" description="Helical" evidence="1">
    <location>
        <begin position="49"/>
        <end position="73"/>
    </location>
</feature>
<organism evidence="2 3">
    <name type="scientific">Rhodococcus parequi</name>
    <dbReference type="NCBI Taxonomy" id="3137122"/>
    <lineage>
        <taxon>Bacteria</taxon>
        <taxon>Bacillati</taxon>
        <taxon>Actinomycetota</taxon>
        <taxon>Actinomycetes</taxon>
        <taxon>Mycobacteriales</taxon>
        <taxon>Nocardiaceae</taxon>
        <taxon>Rhodococcus</taxon>
    </lineage>
</organism>
<evidence type="ECO:0000256" key="1">
    <source>
        <dbReference type="SAM" id="Phobius"/>
    </source>
</evidence>
<comment type="caution">
    <text evidence="2">The sequence shown here is derived from an EMBL/GenBank/DDBJ whole genome shotgun (WGS) entry which is preliminary data.</text>
</comment>
<reference evidence="2 3" key="1">
    <citation type="submission" date="2023-11" db="EMBL/GenBank/DDBJ databases">
        <authorList>
            <person name="Val-Calvo J."/>
            <person name="Scortti M."/>
            <person name="Vazquez-Boland J."/>
        </authorList>
    </citation>
    <scope>NUCLEOTIDE SEQUENCE [LARGE SCALE GENOMIC DNA]</scope>
    <source>
        <strain evidence="2 3">PAM 2766</strain>
    </source>
</reference>
<dbReference type="Proteomes" id="UP001629745">
    <property type="component" value="Unassembled WGS sequence"/>
</dbReference>
<proteinExistence type="predicted"/>
<keyword evidence="1" id="KW-0472">Membrane</keyword>
<evidence type="ECO:0000313" key="2">
    <source>
        <dbReference type="EMBL" id="MFM1723169.1"/>
    </source>
</evidence>
<keyword evidence="1" id="KW-0812">Transmembrane</keyword>
<gene>
    <name evidence="2" type="ORF">ABEU20_001730</name>
</gene>
<dbReference type="EMBL" id="JBDLNV010000002">
    <property type="protein sequence ID" value="MFM1723169.1"/>
    <property type="molecule type" value="Genomic_DNA"/>
</dbReference>
<protein>
    <submittedName>
        <fullName evidence="2">Uncharacterized protein</fullName>
    </submittedName>
</protein>
<evidence type="ECO:0000313" key="3">
    <source>
        <dbReference type="Proteomes" id="UP001629745"/>
    </source>
</evidence>
<sequence length="250" mass="25869">MTKNLLRTLERMRPDDDALWPADQRAAVCARVMADVSAPPAPRRRSRRVASVVTVAALVVAGGVGAAAASGVMPKAFTDTFYYWRDRAPGETPVDPAVAKRIGSIPGPDGTVFTVLVAHGTDGERCVAPVFETAASAAMPGPSEFSGTIDRCRRKTDTAAFGEGAGTWIVGAIGAGADTDERLNAHYFDAAAGAAVRADLRTSTGQVLPTVFAEGSFFGWYPIPSLGSSTLTGYAADGSIVGSIEIGSGF</sequence>
<keyword evidence="3" id="KW-1185">Reference proteome</keyword>
<dbReference type="RefSeq" id="WP_420163723.1">
    <property type="nucleotide sequence ID" value="NZ_JBDLNV010000002.1"/>
</dbReference>
<accession>A0ABW9FD26</accession>
<name>A0ABW9FD26_9NOCA</name>
<keyword evidence="1" id="KW-1133">Transmembrane helix</keyword>